<accession>A0ACC3SMZ4</accession>
<evidence type="ECO:0000313" key="1">
    <source>
        <dbReference type="EMBL" id="KAK8219748.1"/>
    </source>
</evidence>
<dbReference type="EMBL" id="JAMKPW020000003">
    <property type="protein sequence ID" value="KAK8219748.1"/>
    <property type="molecule type" value="Genomic_DNA"/>
</dbReference>
<dbReference type="EC" id="3.1.26.5" evidence="1"/>
<keyword evidence="2" id="KW-1185">Reference proteome</keyword>
<keyword evidence="1" id="KW-0378">Hydrolase</keyword>
<protein>
    <submittedName>
        <fullName evidence="1">RNA-binding RNA processing protein rpp1</fullName>
        <ecNumber evidence="1">3.1.26.5</ecNumber>
    </submittedName>
</protein>
<sequence length="324" mass="35321">MTFYDLNVQWSSAKDQELPRTVSFLAELGYNTIALNHTISGKLPNDLTCAIPSPLPFTAPSNLNTLRRCTLTLTDSASNHRINALAANYDILAVRPIDEKTLQHACGTVDCDLISLDLAQRLGYHFKFKTLSEAIKRGIRFEICYSQGLLSESAARRNLISNATQLIRAARGRGIVISSEARRAAGCRGPWDVVNLAAIWGLSQERGYEAVTREARSVVVNASIKRTSFRGIVDIVYGGEKPAPAEKQEKGKQGVQDQNLKKRKAEMLGEADQEKPLSKREQKRRAKQTRVGALGTGDTTDGTTTKDSTPAGETTDSAVGSAKS</sequence>
<reference evidence="1" key="1">
    <citation type="submission" date="2024-02" db="EMBL/GenBank/DDBJ databases">
        <title>Metagenome Assembled Genome of Zalaria obscura JY119.</title>
        <authorList>
            <person name="Vighnesh L."/>
            <person name="Jagadeeshwari U."/>
            <person name="Venkata Ramana C."/>
            <person name="Sasikala C."/>
        </authorList>
    </citation>
    <scope>NUCLEOTIDE SEQUENCE</scope>
    <source>
        <strain evidence="1">JY119</strain>
    </source>
</reference>
<name>A0ACC3SMZ4_9PEZI</name>
<organism evidence="1 2">
    <name type="scientific">Zalaria obscura</name>
    <dbReference type="NCBI Taxonomy" id="2024903"/>
    <lineage>
        <taxon>Eukaryota</taxon>
        <taxon>Fungi</taxon>
        <taxon>Dikarya</taxon>
        <taxon>Ascomycota</taxon>
        <taxon>Pezizomycotina</taxon>
        <taxon>Dothideomycetes</taxon>
        <taxon>Dothideomycetidae</taxon>
        <taxon>Dothideales</taxon>
        <taxon>Zalariaceae</taxon>
        <taxon>Zalaria</taxon>
    </lineage>
</organism>
<evidence type="ECO:0000313" key="2">
    <source>
        <dbReference type="Proteomes" id="UP001320706"/>
    </source>
</evidence>
<proteinExistence type="predicted"/>
<dbReference type="Proteomes" id="UP001320706">
    <property type="component" value="Unassembled WGS sequence"/>
</dbReference>
<gene>
    <name evidence="1" type="primary">RPP1</name>
    <name evidence="1" type="ORF">M8818_000722</name>
</gene>
<comment type="caution">
    <text evidence="1">The sequence shown here is derived from an EMBL/GenBank/DDBJ whole genome shotgun (WGS) entry which is preliminary data.</text>
</comment>